<sequence length="223" mass="25758">MYHKEFHLYHDGRMHKAVVRNYQQQDFAMLVTIQRECFPPPFPPDLLWNEEQLTNHVTRFPEGALCVEVDGELAGSITSLLVQYEPEDPDHSWEQITDSGYIRNHDPLGNTMYVVDIGIRPAYRKFKLGAALMQAMYETVVHMKLDRLLGGGRMPGYHMHAGQLTAQQYVDQVISGELKDPVISFLLKCGRTPVTLVENYLDDEESCHYGLLMEWRNPFKRTT</sequence>
<reference evidence="3" key="1">
    <citation type="journal article" date="2019" name="Int. J. Syst. Evol. Microbiol.">
        <title>The Global Catalogue of Microorganisms (GCM) 10K type strain sequencing project: providing services to taxonomists for standard genome sequencing and annotation.</title>
        <authorList>
            <consortium name="The Broad Institute Genomics Platform"/>
            <consortium name="The Broad Institute Genome Sequencing Center for Infectious Disease"/>
            <person name="Wu L."/>
            <person name="Ma J."/>
        </authorList>
    </citation>
    <scope>NUCLEOTIDE SEQUENCE [LARGE SCALE GENOMIC DNA]</scope>
    <source>
        <strain evidence="3">NBRC 106396</strain>
    </source>
</reference>
<dbReference type="Gene3D" id="3.40.630.30">
    <property type="match status" value="1"/>
</dbReference>
<keyword evidence="2" id="KW-0808">Transferase</keyword>
<organism evidence="2 3">
    <name type="scientific">Fictibacillus iocasae</name>
    <dbReference type="NCBI Taxonomy" id="2715437"/>
    <lineage>
        <taxon>Bacteria</taxon>
        <taxon>Bacillati</taxon>
        <taxon>Bacillota</taxon>
        <taxon>Bacilli</taxon>
        <taxon>Bacillales</taxon>
        <taxon>Fictibacillaceae</taxon>
        <taxon>Fictibacillus</taxon>
    </lineage>
</organism>
<dbReference type="InterPro" id="IPR000182">
    <property type="entry name" value="GNAT_dom"/>
</dbReference>
<keyword evidence="3" id="KW-1185">Reference proteome</keyword>
<keyword evidence="2" id="KW-0012">Acyltransferase</keyword>
<feature type="domain" description="N-acetyltransferase" evidence="1">
    <location>
        <begin position="17"/>
        <end position="218"/>
    </location>
</feature>
<dbReference type="InterPro" id="IPR016181">
    <property type="entry name" value="Acyl_CoA_acyltransferase"/>
</dbReference>
<evidence type="ECO:0000259" key="1">
    <source>
        <dbReference type="PROSITE" id="PS51186"/>
    </source>
</evidence>
<dbReference type="GO" id="GO:0016746">
    <property type="term" value="F:acyltransferase activity"/>
    <property type="evidence" value="ECO:0007669"/>
    <property type="project" value="UniProtKB-KW"/>
</dbReference>
<dbReference type="EMBL" id="JBHTCP010000050">
    <property type="protein sequence ID" value="MFC7373192.1"/>
    <property type="molecule type" value="Genomic_DNA"/>
</dbReference>
<gene>
    <name evidence="2" type="ORF">ACFQPF_16240</name>
</gene>
<evidence type="ECO:0000313" key="3">
    <source>
        <dbReference type="Proteomes" id="UP001596549"/>
    </source>
</evidence>
<protein>
    <submittedName>
        <fullName evidence="2">GNAT family N-acetyltransferase</fullName>
        <ecNumber evidence="2">2.3.1.-</ecNumber>
    </submittedName>
</protein>
<name>A0ABW2NV15_9BACL</name>
<dbReference type="PROSITE" id="PS51186">
    <property type="entry name" value="GNAT"/>
    <property type="match status" value="1"/>
</dbReference>
<dbReference type="RefSeq" id="WP_379750864.1">
    <property type="nucleotide sequence ID" value="NZ_JBHTCP010000050.1"/>
</dbReference>
<dbReference type="EC" id="2.3.1.-" evidence="2"/>
<dbReference type="SUPFAM" id="SSF55729">
    <property type="entry name" value="Acyl-CoA N-acyltransferases (Nat)"/>
    <property type="match status" value="1"/>
</dbReference>
<dbReference type="Pfam" id="PF00583">
    <property type="entry name" value="Acetyltransf_1"/>
    <property type="match status" value="1"/>
</dbReference>
<dbReference type="CDD" id="cd04301">
    <property type="entry name" value="NAT_SF"/>
    <property type="match status" value="1"/>
</dbReference>
<comment type="caution">
    <text evidence="2">The sequence shown here is derived from an EMBL/GenBank/DDBJ whole genome shotgun (WGS) entry which is preliminary data.</text>
</comment>
<accession>A0ABW2NV15</accession>
<evidence type="ECO:0000313" key="2">
    <source>
        <dbReference type="EMBL" id="MFC7373192.1"/>
    </source>
</evidence>
<proteinExistence type="predicted"/>
<dbReference type="Proteomes" id="UP001596549">
    <property type="component" value="Unassembled WGS sequence"/>
</dbReference>